<feature type="transmembrane region" description="Helical" evidence="1">
    <location>
        <begin position="71"/>
        <end position="94"/>
    </location>
</feature>
<dbReference type="OrthoDB" id="5681350at2"/>
<feature type="transmembrane region" description="Helical" evidence="1">
    <location>
        <begin position="37"/>
        <end position="59"/>
    </location>
</feature>
<keyword evidence="1" id="KW-0812">Transmembrane</keyword>
<protein>
    <submittedName>
        <fullName evidence="2">Cytochrome bd biosynthesis protein</fullName>
    </submittedName>
</protein>
<proteinExistence type="predicted"/>
<dbReference type="RefSeq" id="WP_111750289.1">
    <property type="nucleotide sequence ID" value="NZ_PTPX01000014.1"/>
</dbReference>
<organism evidence="2 3">
    <name type="scientific">Glaesserella australis</name>
    <dbReference type="NCBI Taxonomy" id="2094024"/>
    <lineage>
        <taxon>Bacteria</taxon>
        <taxon>Pseudomonadati</taxon>
        <taxon>Pseudomonadota</taxon>
        <taxon>Gammaproteobacteria</taxon>
        <taxon>Pasteurellales</taxon>
        <taxon>Pasteurellaceae</taxon>
        <taxon>Glaesserella</taxon>
    </lineage>
</organism>
<gene>
    <name evidence="2" type="ORF">C5N92_07815</name>
</gene>
<reference evidence="3" key="1">
    <citation type="submission" date="2018-02" db="EMBL/GenBank/DDBJ databases">
        <title>Glaesserella australis sp. nov., isolated from the lungs of pigs.</title>
        <authorList>
            <person name="Turni C."/>
            <person name="Christensen H."/>
        </authorList>
    </citation>
    <scope>NUCLEOTIDE SEQUENCE [LARGE SCALE GENOMIC DNA]</scope>
    <source>
        <strain evidence="3">HS4635</strain>
    </source>
</reference>
<feature type="transmembrane region" description="Helical" evidence="1">
    <location>
        <begin position="12"/>
        <end position="31"/>
    </location>
</feature>
<dbReference type="AlphaFoldDB" id="A0A328BWY3"/>
<keyword evidence="1" id="KW-0472">Membrane</keyword>
<sequence length="95" mass="10717">MINSLYQLTRKGWLKALSFILSIAMVAMILLNANTFALYFGGEIPFLVLLVFYGMLILFVHGFGFELNASLWQIIFLPLLGYAIIIPSLVILTIF</sequence>
<dbReference type="Pfam" id="PF09600">
    <property type="entry name" value="Cyd_oper_YbgE"/>
    <property type="match status" value="1"/>
</dbReference>
<dbReference type="EMBL" id="PTPX01000014">
    <property type="protein sequence ID" value="RAL18609.1"/>
    <property type="molecule type" value="Genomic_DNA"/>
</dbReference>
<dbReference type="InterPro" id="IPR011846">
    <property type="entry name" value="Cyd_oper_YbgE"/>
</dbReference>
<name>A0A328BWY3_9PAST</name>
<evidence type="ECO:0000313" key="2">
    <source>
        <dbReference type="EMBL" id="RAL18609.1"/>
    </source>
</evidence>
<accession>A0A328BWY3</accession>
<evidence type="ECO:0000256" key="1">
    <source>
        <dbReference type="SAM" id="Phobius"/>
    </source>
</evidence>
<keyword evidence="1" id="KW-1133">Transmembrane helix</keyword>
<evidence type="ECO:0000313" key="3">
    <source>
        <dbReference type="Proteomes" id="UP000248689"/>
    </source>
</evidence>
<comment type="caution">
    <text evidence="2">The sequence shown here is derived from an EMBL/GenBank/DDBJ whole genome shotgun (WGS) entry which is preliminary data.</text>
</comment>
<dbReference type="Proteomes" id="UP000248689">
    <property type="component" value="Unassembled WGS sequence"/>
</dbReference>
<keyword evidence="3" id="KW-1185">Reference proteome</keyword>